<evidence type="ECO:0000313" key="2">
    <source>
        <dbReference type="Proteomes" id="UP001500279"/>
    </source>
</evidence>
<accession>A0ABN1K5U7</accession>
<keyword evidence="2" id="KW-1185">Reference proteome</keyword>
<organism evidence="1 2">
    <name type="scientific">Ideonella azotifigens</name>
    <dbReference type="NCBI Taxonomy" id="513160"/>
    <lineage>
        <taxon>Bacteria</taxon>
        <taxon>Pseudomonadati</taxon>
        <taxon>Pseudomonadota</taxon>
        <taxon>Betaproteobacteria</taxon>
        <taxon>Burkholderiales</taxon>
        <taxon>Sphaerotilaceae</taxon>
        <taxon>Ideonella</taxon>
    </lineage>
</organism>
<sequence length="92" mass="10158">MYMPNDLRGDLVLARTQNGQKVAVEDSSTLETDDRRLLLLVNGFTPLSHLEERLPIGNELKAAVRKLLDRGLVSQVQAAEPAAWSPASVRPH</sequence>
<comment type="caution">
    <text evidence="1">The sequence shown here is derived from an EMBL/GenBank/DDBJ whole genome shotgun (WGS) entry which is preliminary data.</text>
</comment>
<gene>
    <name evidence="1" type="ORF">GCM10009107_32250</name>
</gene>
<reference evidence="1 2" key="1">
    <citation type="journal article" date="2019" name="Int. J. Syst. Evol. Microbiol.">
        <title>The Global Catalogue of Microorganisms (GCM) 10K type strain sequencing project: providing services to taxonomists for standard genome sequencing and annotation.</title>
        <authorList>
            <consortium name="The Broad Institute Genomics Platform"/>
            <consortium name="The Broad Institute Genome Sequencing Center for Infectious Disease"/>
            <person name="Wu L."/>
            <person name="Ma J."/>
        </authorList>
    </citation>
    <scope>NUCLEOTIDE SEQUENCE [LARGE SCALE GENOMIC DNA]</scope>
    <source>
        <strain evidence="1 2">JCM 15503</strain>
    </source>
</reference>
<dbReference type="Proteomes" id="UP001500279">
    <property type="component" value="Unassembled WGS sequence"/>
</dbReference>
<dbReference type="EMBL" id="BAAAEW010000021">
    <property type="protein sequence ID" value="GAA0755099.1"/>
    <property type="molecule type" value="Genomic_DNA"/>
</dbReference>
<evidence type="ECO:0000313" key="1">
    <source>
        <dbReference type="EMBL" id="GAA0755099.1"/>
    </source>
</evidence>
<name>A0ABN1K5U7_9BURK</name>
<protein>
    <submittedName>
        <fullName evidence="1">Uncharacterized protein</fullName>
    </submittedName>
</protein>
<proteinExistence type="predicted"/>
<dbReference type="RefSeq" id="WP_141288085.1">
    <property type="nucleotide sequence ID" value="NZ_BAAAEW010000021.1"/>
</dbReference>